<organism evidence="1 2">
    <name type="scientific">Bacillus subtilis subsp. subtilis</name>
    <dbReference type="NCBI Taxonomy" id="135461"/>
    <lineage>
        <taxon>Bacteria</taxon>
        <taxon>Bacillati</taxon>
        <taxon>Bacillota</taxon>
        <taxon>Bacilli</taxon>
        <taxon>Bacillales</taxon>
        <taxon>Bacillaceae</taxon>
        <taxon>Bacillus</taxon>
    </lineage>
</organism>
<protein>
    <submittedName>
        <fullName evidence="1">Uncharacterized protein</fullName>
    </submittedName>
</protein>
<dbReference type="AlphaFoldDB" id="A0ABD3ZPV4"/>
<reference evidence="1 2" key="1">
    <citation type="submission" date="2014-11" db="EMBL/GenBank/DDBJ databases">
        <title>Draft Genome Sequences of Nine Bacillus subtilis Strains that Form Spores with High Heat-Resistance.</title>
        <authorList>
            <person name="Krawcyk A.O."/>
            <person name="Berendsen E.M."/>
            <person name="de Jong A."/>
            <person name="Holsappel S."/>
            <person name="Eijlander R.T."/>
            <person name="Wells-Bennik M."/>
            <person name="Kuipers O.P."/>
        </authorList>
    </citation>
    <scope>NUCLEOTIDE SEQUENCE [LARGE SCALE GENOMIC DNA]</scope>
    <source>
        <strain evidence="1 2">B4067</strain>
    </source>
</reference>
<comment type="caution">
    <text evidence="1">The sequence shown here is derived from an EMBL/GenBank/DDBJ whole genome shotgun (WGS) entry which is preliminary data.</text>
</comment>
<evidence type="ECO:0000313" key="2">
    <source>
        <dbReference type="Proteomes" id="UP000031970"/>
    </source>
</evidence>
<sequence>MRNLESFVSGIGVVPKLPIIENRNSEPQRIEKMTKNDIDFCIRLLLLT</sequence>
<name>A0ABD3ZPV4_BACIU</name>
<proteinExistence type="predicted"/>
<accession>A0ABD3ZPV4</accession>
<dbReference type="EMBL" id="JSXS01000125">
    <property type="protein sequence ID" value="KIL30248.1"/>
    <property type="molecule type" value="Genomic_DNA"/>
</dbReference>
<evidence type="ECO:0000313" key="1">
    <source>
        <dbReference type="EMBL" id="KIL30248.1"/>
    </source>
</evidence>
<gene>
    <name evidence="1" type="ORF">B4067_1181</name>
</gene>
<dbReference type="Proteomes" id="UP000031970">
    <property type="component" value="Unassembled WGS sequence"/>
</dbReference>